<dbReference type="OrthoDB" id="4161644at2759"/>
<evidence type="ECO:0000313" key="3">
    <source>
        <dbReference type="Proteomes" id="UP000053789"/>
    </source>
</evidence>
<dbReference type="HOGENOM" id="CLU_004184_3_4_1"/>
<name>A0A0D2HSP7_CLAB1</name>
<feature type="domain" description="Heterokaryon incompatibility" evidence="1">
    <location>
        <begin position="59"/>
        <end position="193"/>
    </location>
</feature>
<dbReference type="VEuPathDB" id="FungiDB:Z519_12065"/>
<dbReference type="Proteomes" id="UP000053789">
    <property type="component" value="Unassembled WGS sequence"/>
</dbReference>
<dbReference type="GeneID" id="27704993"/>
<evidence type="ECO:0000313" key="2">
    <source>
        <dbReference type="EMBL" id="KIW87429.1"/>
    </source>
</evidence>
<dbReference type="InterPro" id="IPR010730">
    <property type="entry name" value="HET"/>
</dbReference>
<accession>A0A0D2HSP7</accession>
<gene>
    <name evidence="2" type="ORF">Z519_12065</name>
</gene>
<protein>
    <recommendedName>
        <fullName evidence="1">Heterokaryon incompatibility domain-containing protein</fullName>
    </recommendedName>
</protein>
<dbReference type="Pfam" id="PF06985">
    <property type="entry name" value="HET"/>
    <property type="match status" value="1"/>
</dbReference>
<reference evidence="2" key="1">
    <citation type="submission" date="2015-01" db="EMBL/GenBank/DDBJ databases">
        <title>The Genome Sequence of Cladophialophora bantiana CBS 173.52.</title>
        <authorList>
            <consortium name="The Broad Institute Genomics Platform"/>
            <person name="Cuomo C."/>
            <person name="de Hoog S."/>
            <person name="Gorbushina A."/>
            <person name="Stielow B."/>
            <person name="Teixiera M."/>
            <person name="Abouelleil A."/>
            <person name="Chapman S.B."/>
            <person name="Priest M."/>
            <person name="Young S.K."/>
            <person name="Wortman J."/>
            <person name="Nusbaum C."/>
            <person name="Birren B."/>
        </authorList>
    </citation>
    <scope>NUCLEOTIDE SEQUENCE [LARGE SCALE GENOMIC DNA]</scope>
    <source>
        <strain evidence="2">CBS 173.52</strain>
    </source>
</reference>
<dbReference type="PANTHER" id="PTHR24148:SF73">
    <property type="entry name" value="HET DOMAIN PROTEIN (AFU_ORTHOLOGUE AFUA_8G01020)"/>
    <property type="match status" value="1"/>
</dbReference>
<dbReference type="AlphaFoldDB" id="A0A0D2HSP7"/>
<dbReference type="RefSeq" id="XP_016614098.1">
    <property type="nucleotide sequence ID" value="XM_016769773.1"/>
</dbReference>
<keyword evidence="3" id="KW-1185">Reference proteome</keyword>
<sequence length="429" mass="49361">MATIFQDAQLSPSIAEKIYSPLPSPSSTRVLQLKEGSYDNPLKASIVVVDIAADSCPEYECISYTWGDQTSPNSINVDGNNVPVRMNLDQALRRFRSATTHRLLWVDAISIRQDDSDEKAQQVKMIGDIFQNATRVLAWLGEHSDSSESLFDTSEEAATNLFDRDRAEFRHKYNTLADFMNRRYWHRTWIVAEIVCARELLICCGSNKIAWEHLLKYNFTDVMRFDQGWTRKLTKLDDARNGHKFAHDPAHISDVEWEGHRELQGYLYATEDTDCFERRDKIFSLRAILHSTSMRDAIRVNYMTSIPQLCADTLKAALVAYDDDQNNIAEFLLLSYQLDKSLQMTLGERLQMADLLLDDRDGFEAPALDIVGDILSDGATEKFFEIEYEPYDPEWSWEQKKDHVLSWRDKARRSGRWPTAPVTAQAKFS</sequence>
<dbReference type="PANTHER" id="PTHR24148">
    <property type="entry name" value="ANKYRIN REPEAT DOMAIN-CONTAINING PROTEIN 39 HOMOLOG-RELATED"/>
    <property type="match status" value="1"/>
</dbReference>
<dbReference type="InterPro" id="IPR052895">
    <property type="entry name" value="HetReg/Transcr_Mod"/>
</dbReference>
<evidence type="ECO:0000259" key="1">
    <source>
        <dbReference type="Pfam" id="PF06985"/>
    </source>
</evidence>
<organism evidence="2 3">
    <name type="scientific">Cladophialophora bantiana (strain ATCC 10958 / CBS 173.52 / CDC B-1940 / NIH 8579)</name>
    <name type="common">Xylohypha bantiana</name>
    <dbReference type="NCBI Taxonomy" id="1442370"/>
    <lineage>
        <taxon>Eukaryota</taxon>
        <taxon>Fungi</taxon>
        <taxon>Dikarya</taxon>
        <taxon>Ascomycota</taxon>
        <taxon>Pezizomycotina</taxon>
        <taxon>Eurotiomycetes</taxon>
        <taxon>Chaetothyriomycetidae</taxon>
        <taxon>Chaetothyriales</taxon>
        <taxon>Herpotrichiellaceae</taxon>
        <taxon>Cladophialophora</taxon>
    </lineage>
</organism>
<proteinExistence type="predicted"/>
<dbReference type="EMBL" id="KN847004">
    <property type="protein sequence ID" value="KIW87429.1"/>
    <property type="molecule type" value="Genomic_DNA"/>
</dbReference>